<dbReference type="InterPro" id="IPR003156">
    <property type="entry name" value="DHHA1_dom"/>
</dbReference>
<evidence type="ECO:0000259" key="2">
    <source>
        <dbReference type="Pfam" id="PF02272"/>
    </source>
</evidence>
<dbReference type="InterPro" id="IPR051319">
    <property type="entry name" value="Oligoribo/pAp-PDE_c-di-AMP_PDE"/>
</dbReference>
<dbReference type="EC" id="3.1.-.-" evidence="3"/>
<keyword evidence="3" id="KW-0378">Hydrolase</keyword>
<dbReference type="PATRIC" id="fig|520762.4.peg.1719"/>
<organism evidence="3 4">
    <name type="scientific">Thermotalea metallivorans</name>
    <dbReference type="NCBI Taxonomy" id="520762"/>
    <lineage>
        <taxon>Bacteria</taxon>
        <taxon>Bacillati</taxon>
        <taxon>Bacillota</taxon>
        <taxon>Clostridia</taxon>
        <taxon>Peptostreptococcales</taxon>
        <taxon>Thermotaleaceae</taxon>
        <taxon>Thermotalea</taxon>
    </lineage>
</organism>
<dbReference type="InterPro" id="IPR001667">
    <property type="entry name" value="DDH_dom"/>
</dbReference>
<dbReference type="InterPro" id="IPR038763">
    <property type="entry name" value="DHH_sf"/>
</dbReference>
<feature type="domain" description="DHHA1" evidence="2">
    <location>
        <begin position="237"/>
        <end position="319"/>
    </location>
</feature>
<dbReference type="GO" id="GO:0003676">
    <property type="term" value="F:nucleic acid binding"/>
    <property type="evidence" value="ECO:0007669"/>
    <property type="project" value="InterPro"/>
</dbReference>
<reference evidence="3 4" key="1">
    <citation type="submission" date="2015-12" db="EMBL/GenBank/DDBJ databases">
        <title>Draft genome sequence of the thermoanaerobe Thermotalea metallivorans, an isolate from the runoff channel of the Great Artesian Basin, Australia.</title>
        <authorList>
            <person name="Patel B.K."/>
        </authorList>
    </citation>
    <scope>NUCLEOTIDE SEQUENCE [LARGE SCALE GENOMIC DNA]</scope>
    <source>
        <strain evidence="3 4">B2-1</strain>
    </source>
</reference>
<evidence type="ECO:0000313" key="3">
    <source>
        <dbReference type="EMBL" id="KXG75797.1"/>
    </source>
</evidence>
<dbReference type="STRING" id="520762.AN619_15510"/>
<dbReference type="Pfam" id="PF02272">
    <property type="entry name" value="DHHA1"/>
    <property type="match status" value="1"/>
</dbReference>
<dbReference type="Gene3D" id="3.90.1640.10">
    <property type="entry name" value="inorganic pyrophosphatase (n-terminal core)"/>
    <property type="match status" value="1"/>
</dbReference>
<dbReference type="PANTHER" id="PTHR47618:SF1">
    <property type="entry name" value="BIFUNCTIONAL OLIGORIBONUCLEASE AND PAP PHOSPHATASE NRNA"/>
    <property type="match status" value="1"/>
</dbReference>
<dbReference type="Pfam" id="PF01368">
    <property type="entry name" value="DHH"/>
    <property type="match status" value="1"/>
</dbReference>
<dbReference type="SUPFAM" id="SSF64182">
    <property type="entry name" value="DHH phosphoesterases"/>
    <property type="match status" value="1"/>
</dbReference>
<dbReference type="Gene3D" id="3.10.310.30">
    <property type="match status" value="1"/>
</dbReference>
<keyword evidence="4" id="KW-1185">Reference proteome</keyword>
<proteinExistence type="predicted"/>
<sequence length="322" mass="35289">MEGKMMSKEKIYQEIERGEHIFILPHVLPDGDTIGSSLALFLALKKVGKKPYVLLSDDIPYHLTFLPIGDIQREIAETITPDLVIAVDCSDMERLGSRRKYIEQASISLNIDHHITNTRFASVNWVDDEAAATGEMIYTLIKDMGISLDQEIATCLYAAITTDTGSFKYSNTTPKTHRIAAELLASGIPLNGITTEIYQNKPAYQVKLLSVVLNTLEFCYSGKLALLHVTQDMLDGTGAKVSDTDGLIEYARDIKGVEVGVLLKELEPGEIKVGFRSKYNIDVSKVAGQFGGGGHTKASGCTIKGDMKNVKEAVVNAFKNIL</sequence>
<comment type="caution">
    <text evidence="3">The sequence shown here is derived from an EMBL/GenBank/DDBJ whole genome shotgun (WGS) entry which is preliminary data.</text>
</comment>
<dbReference type="PANTHER" id="PTHR47618">
    <property type="entry name" value="BIFUNCTIONAL OLIGORIBONUCLEASE AND PAP PHOSPHATASE NRNA"/>
    <property type="match status" value="1"/>
</dbReference>
<evidence type="ECO:0000313" key="4">
    <source>
        <dbReference type="Proteomes" id="UP000070456"/>
    </source>
</evidence>
<dbReference type="AlphaFoldDB" id="A0A140L5H2"/>
<gene>
    <name evidence="3" type="primary">nrnA_1</name>
    <name evidence="3" type="ORF">AN619_15510</name>
</gene>
<feature type="domain" description="DDH" evidence="1">
    <location>
        <begin position="20"/>
        <end position="160"/>
    </location>
</feature>
<protein>
    <submittedName>
        <fullName evidence="3">Bifunctional oligoribonuclease and PAP phosphatase NrnA</fullName>
        <ecNumber evidence="3">3.1.-.-</ecNumber>
    </submittedName>
</protein>
<accession>A0A140L5H2</accession>
<dbReference type="Proteomes" id="UP000070456">
    <property type="component" value="Unassembled WGS sequence"/>
</dbReference>
<dbReference type="EMBL" id="LOEE01000031">
    <property type="protein sequence ID" value="KXG75797.1"/>
    <property type="molecule type" value="Genomic_DNA"/>
</dbReference>
<name>A0A140L5H2_9FIRM</name>
<evidence type="ECO:0000259" key="1">
    <source>
        <dbReference type="Pfam" id="PF01368"/>
    </source>
</evidence>
<dbReference type="GO" id="GO:0016787">
    <property type="term" value="F:hydrolase activity"/>
    <property type="evidence" value="ECO:0007669"/>
    <property type="project" value="UniProtKB-KW"/>
</dbReference>